<evidence type="ECO:0000313" key="6">
    <source>
        <dbReference type="Proteomes" id="UP001139157"/>
    </source>
</evidence>
<keyword evidence="2" id="KW-0238">DNA-binding</keyword>
<feature type="domain" description="HTH hxlR-type" evidence="4">
    <location>
        <begin position="14"/>
        <end position="110"/>
    </location>
</feature>
<keyword evidence="1" id="KW-0805">Transcription regulation</keyword>
<dbReference type="AlphaFoldDB" id="A0A9X2E5P3"/>
<gene>
    <name evidence="5" type="ORF">NDR86_08730</name>
</gene>
<name>A0A9X2E5P3_9NOCA</name>
<evidence type="ECO:0000256" key="1">
    <source>
        <dbReference type="ARBA" id="ARBA00023015"/>
    </source>
</evidence>
<accession>A0A9X2E5P3</accession>
<dbReference type="Proteomes" id="UP001139157">
    <property type="component" value="Unassembled WGS sequence"/>
</dbReference>
<dbReference type="PANTHER" id="PTHR33204">
    <property type="entry name" value="TRANSCRIPTIONAL REGULATOR, MARR FAMILY"/>
    <property type="match status" value="1"/>
</dbReference>
<proteinExistence type="predicted"/>
<keyword evidence="3" id="KW-0804">Transcription</keyword>
<dbReference type="Gene3D" id="1.10.10.10">
    <property type="entry name" value="Winged helix-like DNA-binding domain superfamily/Winged helix DNA-binding domain"/>
    <property type="match status" value="1"/>
</dbReference>
<dbReference type="InterPro" id="IPR002577">
    <property type="entry name" value="HTH_HxlR"/>
</dbReference>
<evidence type="ECO:0000256" key="3">
    <source>
        <dbReference type="ARBA" id="ARBA00023163"/>
    </source>
</evidence>
<sequence length="115" mass="13067">MRSARELGEPRGEEPSRSARHAAMELLGQRWMLRVVWELEPGALGFLELRRRMGNCSSSMLSARLHTLQDAGLAVKRPDKSHELTPAGMELARALRPLWAWSDDWHASGAERPRR</sequence>
<dbReference type="Pfam" id="PF01638">
    <property type="entry name" value="HxlR"/>
    <property type="match status" value="1"/>
</dbReference>
<dbReference type="PANTHER" id="PTHR33204:SF37">
    <property type="entry name" value="HTH-TYPE TRANSCRIPTIONAL REGULATOR YODB"/>
    <property type="match status" value="1"/>
</dbReference>
<keyword evidence="6" id="KW-1185">Reference proteome</keyword>
<dbReference type="InterPro" id="IPR036388">
    <property type="entry name" value="WH-like_DNA-bd_sf"/>
</dbReference>
<dbReference type="GO" id="GO:0003677">
    <property type="term" value="F:DNA binding"/>
    <property type="evidence" value="ECO:0007669"/>
    <property type="project" value="UniProtKB-KW"/>
</dbReference>
<dbReference type="SUPFAM" id="SSF46785">
    <property type="entry name" value="Winged helix' DNA-binding domain"/>
    <property type="match status" value="1"/>
</dbReference>
<reference evidence="5" key="1">
    <citation type="submission" date="2022-06" db="EMBL/GenBank/DDBJ databases">
        <title>Novel species in genus nocardia.</title>
        <authorList>
            <person name="Li F."/>
        </authorList>
    </citation>
    <scope>NUCLEOTIDE SEQUENCE</scope>
    <source>
        <strain evidence="5">CDC141</strain>
    </source>
</reference>
<organism evidence="5 6">
    <name type="scientific">Nocardia pulmonis</name>
    <dbReference type="NCBI Taxonomy" id="2951408"/>
    <lineage>
        <taxon>Bacteria</taxon>
        <taxon>Bacillati</taxon>
        <taxon>Actinomycetota</taxon>
        <taxon>Actinomycetes</taxon>
        <taxon>Mycobacteriales</taxon>
        <taxon>Nocardiaceae</taxon>
        <taxon>Nocardia</taxon>
    </lineage>
</organism>
<evidence type="ECO:0000256" key="2">
    <source>
        <dbReference type="ARBA" id="ARBA00023125"/>
    </source>
</evidence>
<comment type="caution">
    <text evidence="5">The sequence shown here is derived from an EMBL/GenBank/DDBJ whole genome shotgun (WGS) entry which is preliminary data.</text>
</comment>
<dbReference type="PROSITE" id="PS51118">
    <property type="entry name" value="HTH_HXLR"/>
    <property type="match status" value="1"/>
</dbReference>
<dbReference type="InterPro" id="IPR036390">
    <property type="entry name" value="WH_DNA-bd_sf"/>
</dbReference>
<dbReference type="EMBL" id="JAMRXG010000003">
    <property type="protein sequence ID" value="MCM6773553.1"/>
    <property type="molecule type" value="Genomic_DNA"/>
</dbReference>
<evidence type="ECO:0000259" key="4">
    <source>
        <dbReference type="PROSITE" id="PS51118"/>
    </source>
</evidence>
<dbReference type="RefSeq" id="WP_251910618.1">
    <property type="nucleotide sequence ID" value="NZ_JAMRXG010000003.1"/>
</dbReference>
<evidence type="ECO:0000313" key="5">
    <source>
        <dbReference type="EMBL" id="MCM6773553.1"/>
    </source>
</evidence>
<protein>
    <submittedName>
        <fullName evidence="5">Helix-turn-helix transcriptional regulator</fullName>
    </submittedName>
</protein>